<dbReference type="GO" id="GO:0003677">
    <property type="term" value="F:DNA binding"/>
    <property type="evidence" value="ECO:0007669"/>
    <property type="project" value="InterPro"/>
</dbReference>
<keyword evidence="4" id="KW-1185">Reference proteome</keyword>
<gene>
    <name evidence="3" type="ORF">SG0102_22040</name>
</gene>
<dbReference type="PANTHER" id="PTHR33055:SF3">
    <property type="entry name" value="PUTATIVE TRANSPOSASE FOR IS117-RELATED"/>
    <property type="match status" value="1"/>
</dbReference>
<dbReference type="RefSeq" id="WP_157983037.1">
    <property type="nucleotide sequence ID" value="NZ_AP019309.1"/>
</dbReference>
<dbReference type="GO" id="GO:0004803">
    <property type="term" value="F:transposase activity"/>
    <property type="evidence" value="ECO:0007669"/>
    <property type="project" value="InterPro"/>
</dbReference>
<dbReference type="AlphaFoldDB" id="A0A3G9J8A0"/>
<sequence length="477" mass="54732">MKNNIFSKQYDLFIGLDVSKGKADAAIYKRNRDRNVKSKFVRKAIKFKFTKPGVDEFLDTVRHYKDEDCLSVLFTMEVTGVYSDNVYMYIRDHLQESEAVKFLDTKFVDRWRDAHGYAKSDPLDAKTIAQMCATDDDARYVEKAPNYNEENNKKGHANLKLLTHRYQQLNKQLNAEYNRLSAQCEKFFPELTAVFSIRSATALAILEAYPTAHHIIKSSKNEVFNVAYEASKHRCKEAKIDDLFDLCENTIVTLNVPAEAELVTAEMVSSIRNLLQTRRNYKKMMVNRASKQPAFKRLQTLIGVGEESAAMILGEVYDIALSKKAENFASYCGLTPRNKKSGSSVDTHGKISKMGSPILRHAIYLASEYARRHNPYLANLFARVKNGNKKRHKLAIVAVANKMARYIYAILKHDSDFVLLYEDLMKLPEDTRATFFQSITTDIPEKTRRCIYKYSDENGVVHDFTFTGNDSEEQYCM</sequence>
<evidence type="ECO:0000313" key="3">
    <source>
        <dbReference type="EMBL" id="BBH27270.1"/>
    </source>
</evidence>
<dbReference type="NCBIfam" id="NF033542">
    <property type="entry name" value="transpos_IS110"/>
    <property type="match status" value="1"/>
</dbReference>
<dbReference type="Pfam" id="PF02371">
    <property type="entry name" value="Transposase_20"/>
    <property type="match status" value="1"/>
</dbReference>
<proteinExistence type="predicted"/>
<dbReference type="PANTHER" id="PTHR33055">
    <property type="entry name" value="TRANSPOSASE FOR INSERTION SEQUENCE ELEMENT IS1111A"/>
    <property type="match status" value="1"/>
</dbReference>
<accession>A0A3G9J8A0</accession>
<evidence type="ECO:0000259" key="2">
    <source>
        <dbReference type="Pfam" id="PF02371"/>
    </source>
</evidence>
<dbReference type="InterPro" id="IPR002525">
    <property type="entry name" value="Transp_IS110-like_N"/>
</dbReference>
<evidence type="ECO:0000259" key="1">
    <source>
        <dbReference type="Pfam" id="PF01548"/>
    </source>
</evidence>
<feature type="domain" description="Transposase IS110-like N-terminal" evidence="1">
    <location>
        <begin position="14"/>
        <end position="189"/>
    </location>
</feature>
<dbReference type="EMBL" id="AP019309">
    <property type="protein sequence ID" value="BBH27270.1"/>
    <property type="molecule type" value="Genomic_DNA"/>
</dbReference>
<dbReference type="Pfam" id="PF01548">
    <property type="entry name" value="DEDD_Tnp_IS110"/>
    <property type="match status" value="1"/>
</dbReference>
<feature type="domain" description="Transposase IS116/IS110/IS902 C-terminal" evidence="2">
    <location>
        <begin position="296"/>
        <end position="379"/>
    </location>
</feature>
<organism evidence="3 4">
    <name type="scientific">Intestinibaculum porci</name>
    <dbReference type="NCBI Taxonomy" id="2487118"/>
    <lineage>
        <taxon>Bacteria</taxon>
        <taxon>Bacillati</taxon>
        <taxon>Bacillota</taxon>
        <taxon>Erysipelotrichia</taxon>
        <taxon>Erysipelotrichales</taxon>
        <taxon>Erysipelotrichaceae</taxon>
        <taxon>Intestinibaculum</taxon>
    </lineage>
</organism>
<dbReference type="InterPro" id="IPR047650">
    <property type="entry name" value="Transpos_IS110"/>
</dbReference>
<protein>
    <submittedName>
        <fullName evidence="3">IS110 family transposase</fullName>
    </submittedName>
</protein>
<dbReference type="OrthoDB" id="1642002at2"/>
<dbReference type="InterPro" id="IPR003346">
    <property type="entry name" value="Transposase_20"/>
</dbReference>
<dbReference type="GO" id="GO:0006313">
    <property type="term" value="P:DNA transposition"/>
    <property type="evidence" value="ECO:0007669"/>
    <property type="project" value="InterPro"/>
</dbReference>
<dbReference type="Proteomes" id="UP000268059">
    <property type="component" value="Chromosome"/>
</dbReference>
<name>A0A3G9J8A0_9FIRM</name>
<evidence type="ECO:0000313" key="4">
    <source>
        <dbReference type="Proteomes" id="UP000268059"/>
    </source>
</evidence>
<dbReference type="InParanoid" id="A0A3G9J8A0"/>
<reference evidence="3 4" key="1">
    <citation type="submission" date="2018-11" db="EMBL/GenBank/DDBJ databases">
        <title>Novel Erysipelotrichaceae bacterium isolated from small intestine of a swine.</title>
        <authorList>
            <person name="Kim J.S."/>
            <person name="Choe H."/>
            <person name="Lee Y.R."/>
            <person name="Kim K.M."/>
            <person name="Park D.S."/>
        </authorList>
    </citation>
    <scope>NUCLEOTIDE SEQUENCE [LARGE SCALE GENOMIC DNA]</scope>
    <source>
        <strain evidence="3 4">SG0102</strain>
    </source>
</reference>
<dbReference type="KEGG" id="ebm:SG0102_22040"/>